<keyword evidence="3" id="KW-0653">Protein transport</keyword>
<protein>
    <recommendedName>
        <fullName evidence="2 3">Nuclear transport factor 2</fullName>
        <shortName evidence="3">NTF-2</shortName>
    </recommendedName>
</protein>
<organism evidence="5">
    <name type="scientific">Phaffia rhodozyma</name>
    <name type="common">Yeast</name>
    <name type="synonym">Xanthophyllomyces dendrorhous</name>
    <dbReference type="NCBI Taxonomy" id="264483"/>
    <lineage>
        <taxon>Eukaryota</taxon>
        <taxon>Fungi</taxon>
        <taxon>Dikarya</taxon>
        <taxon>Basidiomycota</taxon>
        <taxon>Agaricomycotina</taxon>
        <taxon>Tremellomycetes</taxon>
        <taxon>Cystofilobasidiales</taxon>
        <taxon>Mrakiaceae</taxon>
        <taxon>Phaffia</taxon>
    </lineage>
</organism>
<comment type="subcellular location">
    <subcellularLocation>
        <location evidence="3">Cytoplasm</location>
    </subcellularLocation>
    <subcellularLocation>
        <location evidence="3">Nucleus</location>
    </subcellularLocation>
</comment>
<keyword evidence="1 3" id="KW-0963">Cytoplasm</keyword>
<dbReference type="GO" id="GO:0005635">
    <property type="term" value="C:nuclear envelope"/>
    <property type="evidence" value="ECO:0007669"/>
    <property type="project" value="UniProtKB-ARBA"/>
</dbReference>
<dbReference type="GO" id="GO:0005737">
    <property type="term" value="C:cytoplasm"/>
    <property type="evidence" value="ECO:0007669"/>
    <property type="project" value="UniProtKB-SubCell"/>
</dbReference>
<dbReference type="InterPro" id="IPR032710">
    <property type="entry name" value="NTF2-like_dom_sf"/>
</dbReference>
<dbReference type="CDD" id="cd00780">
    <property type="entry name" value="NTF2"/>
    <property type="match status" value="1"/>
</dbReference>
<dbReference type="InterPro" id="IPR045875">
    <property type="entry name" value="NTF2"/>
</dbReference>
<dbReference type="Pfam" id="PF02136">
    <property type="entry name" value="NTF2"/>
    <property type="match status" value="1"/>
</dbReference>
<dbReference type="GO" id="GO:0006606">
    <property type="term" value="P:protein import into nucleus"/>
    <property type="evidence" value="ECO:0007669"/>
    <property type="project" value="UniProtKB-ARBA"/>
</dbReference>
<dbReference type="PROSITE" id="PS50177">
    <property type="entry name" value="NTF2_DOMAIN"/>
    <property type="match status" value="1"/>
</dbReference>
<dbReference type="GO" id="GO:0051028">
    <property type="term" value="P:mRNA transport"/>
    <property type="evidence" value="ECO:0007669"/>
    <property type="project" value="UniProtKB-UniRule"/>
</dbReference>
<evidence type="ECO:0000313" key="5">
    <source>
        <dbReference type="EMBL" id="CED84367.1"/>
    </source>
</evidence>
<evidence type="ECO:0000259" key="4">
    <source>
        <dbReference type="PROSITE" id="PS50177"/>
    </source>
</evidence>
<dbReference type="InterPro" id="IPR018222">
    <property type="entry name" value="Nuclear_transport_factor_2_euk"/>
</dbReference>
<feature type="domain" description="NTF2" evidence="4">
    <location>
        <begin position="7"/>
        <end position="120"/>
    </location>
</feature>
<dbReference type="InterPro" id="IPR002075">
    <property type="entry name" value="NTF2_dom"/>
</dbReference>
<keyword evidence="3" id="KW-0813">Transport</keyword>
<sequence>MADLNAVATSFTQYYYSLFATNRPALKDLYRDVSMLTWEEKQFLSGDAIVKHLVELPFGKVQHKIVTTDAQPSQPGQEHLMVLVTGQLIIDDSPPLQFSQVFQLIKEGATYWVFNDVFRLVYG</sequence>
<evidence type="ECO:0000256" key="1">
    <source>
        <dbReference type="ARBA" id="ARBA00022490"/>
    </source>
</evidence>
<evidence type="ECO:0000256" key="3">
    <source>
        <dbReference type="RuleBase" id="RU369002"/>
    </source>
</evidence>
<dbReference type="EMBL" id="LN483166">
    <property type="protein sequence ID" value="CED84367.1"/>
    <property type="molecule type" value="Genomic_DNA"/>
</dbReference>
<dbReference type="Gene3D" id="3.10.450.50">
    <property type="match status" value="1"/>
</dbReference>
<evidence type="ECO:0000256" key="2">
    <source>
        <dbReference type="ARBA" id="ARBA00026247"/>
    </source>
</evidence>
<dbReference type="FunFam" id="3.10.450.50:FF:000005">
    <property type="entry name" value="Nuclear transport factor 2"/>
    <property type="match status" value="1"/>
</dbReference>
<reference evidence="5" key="1">
    <citation type="submission" date="2014-08" db="EMBL/GenBank/DDBJ databases">
        <authorList>
            <person name="Sharma Rahul"/>
            <person name="Thines Marco"/>
        </authorList>
    </citation>
    <scope>NUCLEOTIDE SEQUENCE</scope>
</reference>
<proteinExistence type="predicted"/>
<accession>A0A0F7SQ96</accession>
<dbReference type="SUPFAM" id="SSF54427">
    <property type="entry name" value="NTF2-like"/>
    <property type="match status" value="1"/>
</dbReference>
<name>A0A0F7SQ96_PHARH</name>
<dbReference type="PANTHER" id="PTHR12612">
    <property type="entry name" value="NUCLEAR TRANSPORT FACTOR 2"/>
    <property type="match status" value="1"/>
</dbReference>
<keyword evidence="3" id="KW-0539">Nucleus</keyword>
<dbReference type="AlphaFoldDB" id="A0A0F7SQ96"/>
<comment type="function">
    <text evidence="3">Has a role in nuclear-cytoplasmic transport of proteins and mRNAs.</text>
</comment>